<feature type="non-terminal residue" evidence="2">
    <location>
        <position position="1"/>
    </location>
</feature>
<dbReference type="InterPro" id="IPR028889">
    <property type="entry name" value="USP"/>
</dbReference>
<dbReference type="AlphaFoldDB" id="A0A0B6YKX6"/>
<reference evidence="2" key="1">
    <citation type="submission" date="2014-12" db="EMBL/GenBank/DDBJ databases">
        <title>Insight into the proteome of Arion vulgaris.</title>
        <authorList>
            <person name="Aradska J."/>
            <person name="Bulat T."/>
            <person name="Smidak R."/>
            <person name="Sarate P."/>
            <person name="Gangsoo J."/>
            <person name="Sialana F."/>
            <person name="Bilban M."/>
            <person name="Lubec G."/>
        </authorList>
    </citation>
    <scope>NUCLEOTIDE SEQUENCE</scope>
    <source>
        <tissue evidence="2">Skin</tissue>
    </source>
</reference>
<dbReference type="GO" id="GO:0016579">
    <property type="term" value="P:protein deubiquitination"/>
    <property type="evidence" value="ECO:0007669"/>
    <property type="project" value="InterPro"/>
</dbReference>
<dbReference type="InterPro" id="IPR018200">
    <property type="entry name" value="USP_CS"/>
</dbReference>
<dbReference type="Pfam" id="PF00443">
    <property type="entry name" value="UCH"/>
    <property type="match status" value="1"/>
</dbReference>
<evidence type="ECO:0000259" key="1">
    <source>
        <dbReference type="PROSITE" id="PS50235"/>
    </source>
</evidence>
<dbReference type="InterPro" id="IPR038765">
    <property type="entry name" value="Papain-like_cys_pep_sf"/>
</dbReference>
<dbReference type="Gene3D" id="3.90.70.10">
    <property type="entry name" value="Cysteine proteinases"/>
    <property type="match status" value="1"/>
</dbReference>
<dbReference type="SUPFAM" id="SSF54001">
    <property type="entry name" value="Cysteine proteinases"/>
    <property type="match status" value="1"/>
</dbReference>
<dbReference type="InterPro" id="IPR001394">
    <property type="entry name" value="Peptidase_C19_UCH"/>
</dbReference>
<accession>A0A0B6YKX6</accession>
<sequence length="87" mass="9631">NRNKQNQKLWTGDTSDDIPSIHPVEIGHPAINGTLVAGTYSSPIEQRLQEFDHADYTNARYNLYAMSCHTGILGGGHYVAYAKNPND</sequence>
<name>A0A0B6YKX6_9EUPU</name>
<organism evidence="2">
    <name type="scientific">Arion vulgaris</name>
    <dbReference type="NCBI Taxonomy" id="1028688"/>
    <lineage>
        <taxon>Eukaryota</taxon>
        <taxon>Metazoa</taxon>
        <taxon>Spiralia</taxon>
        <taxon>Lophotrochozoa</taxon>
        <taxon>Mollusca</taxon>
        <taxon>Gastropoda</taxon>
        <taxon>Heterobranchia</taxon>
        <taxon>Euthyneura</taxon>
        <taxon>Panpulmonata</taxon>
        <taxon>Eupulmonata</taxon>
        <taxon>Stylommatophora</taxon>
        <taxon>Helicina</taxon>
        <taxon>Arionoidea</taxon>
        <taxon>Arionidae</taxon>
        <taxon>Arion</taxon>
    </lineage>
</organism>
<feature type="domain" description="USP" evidence="1">
    <location>
        <begin position="1"/>
        <end position="87"/>
    </location>
</feature>
<dbReference type="PROSITE" id="PS50235">
    <property type="entry name" value="USP_3"/>
    <property type="match status" value="1"/>
</dbReference>
<gene>
    <name evidence="2" type="primary">ORF28666</name>
</gene>
<protein>
    <recommendedName>
        <fullName evidence="1">USP domain-containing protein</fullName>
    </recommendedName>
</protein>
<evidence type="ECO:0000313" key="2">
    <source>
        <dbReference type="EMBL" id="CEK56847.1"/>
    </source>
</evidence>
<dbReference type="EMBL" id="HACG01009982">
    <property type="protein sequence ID" value="CEK56847.1"/>
    <property type="molecule type" value="Transcribed_RNA"/>
</dbReference>
<dbReference type="GO" id="GO:0004843">
    <property type="term" value="F:cysteine-type deubiquitinase activity"/>
    <property type="evidence" value="ECO:0007669"/>
    <property type="project" value="InterPro"/>
</dbReference>
<dbReference type="PROSITE" id="PS00973">
    <property type="entry name" value="USP_2"/>
    <property type="match status" value="1"/>
</dbReference>
<proteinExistence type="predicted"/>
<feature type="non-terminal residue" evidence="2">
    <location>
        <position position="87"/>
    </location>
</feature>